<evidence type="ECO:0000256" key="3">
    <source>
        <dbReference type="ARBA" id="ARBA00023163"/>
    </source>
</evidence>
<dbReference type="PROSITE" id="PS01124">
    <property type="entry name" value="HTH_ARAC_FAMILY_2"/>
    <property type="match status" value="1"/>
</dbReference>
<dbReference type="RefSeq" id="WP_144985203.1">
    <property type="nucleotide sequence ID" value="NZ_CP037920.1"/>
</dbReference>
<dbReference type="GO" id="GO:0043565">
    <property type="term" value="F:sequence-specific DNA binding"/>
    <property type="evidence" value="ECO:0007669"/>
    <property type="project" value="InterPro"/>
</dbReference>
<dbReference type="SMART" id="SM00342">
    <property type="entry name" value="HTH_ARAC"/>
    <property type="match status" value="1"/>
</dbReference>
<name>A0A517VUW9_9PLAN</name>
<dbReference type="InterPro" id="IPR009057">
    <property type="entry name" value="Homeodomain-like_sf"/>
</dbReference>
<evidence type="ECO:0000256" key="2">
    <source>
        <dbReference type="ARBA" id="ARBA00023125"/>
    </source>
</evidence>
<protein>
    <submittedName>
        <fullName evidence="5">Helix-turn-helix domain protein</fullName>
    </submittedName>
</protein>
<organism evidence="5 6">
    <name type="scientific">Gimesia aquarii</name>
    <dbReference type="NCBI Taxonomy" id="2527964"/>
    <lineage>
        <taxon>Bacteria</taxon>
        <taxon>Pseudomonadati</taxon>
        <taxon>Planctomycetota</taxon>
        <taxon>Planctomycetia</taxon>
        <taxon>Planctomycetales</taxon>
        <taxon>Planctomycetaceae</taxon>
        <taxon>Gimesia</taxon>
    </lineage>
</organism>
<dbReference type="InterPro" id="IPR046532">
    <property type="entry name" value="DUF6597"/>
</dbReference>
<dbReference type="SUPFAM" id="SSF46689">
    <property type="entry name" value="Homeodomain-like"/>
    <property type="match status" value="1"/>
</dbReference>
<evidence type="ECO:0000313" key="5">
    <source>
        <dbReference type="EMBL" id="QDT96800.1"/>
    </source>
</evidence>
<proteinExistence type="predicted"/>
<accession>A0A517VUW9</accession>
<keyword evidence="3" id="KW-0804">Transcription</keyword>
<dbReference type="PANTHER" id="PTHR46796">
    <property type="entry name" value="HTH-TYPE TRANSCRIPTIONAL ACTIVATOR RHAS-RELATED"/>
    <property type="match status" value="1"/>
</dbReference>
<dbReference type="Gene3D" id="1.10.10.60">
    <property type="entry name" value="Homeodomain-like"/>
    <property type="match status" value="1"/>
</dbReference>
<dbReference type="AlphaFoldDB" id="A0A517VUW9"/>
<dbReference type="GO" id="GO:0003700">
    <property type="term" value="F:DNA-binding transcription factor activity"/>
    <property type="evidence" value="ECO:0007669"/>
    <property type="project" value="InterPro"/>
</dbReference>
<dbReference type="KEGG" id="gaw:V144x_22580"/>
<reference evidence="5 6" key="1">
    <citation type="submission" date="2019-03" db="EMBL/GenBank/DDBJ databases">
        <title>Deep-cultivation of Planctomycetes and their phenomic and genomic characterization uncovers novel biology.</title>
        <authorList>
            <person name="Wiegand S."/>
            <person name="Jogler M."/>
            <person name="Boedeker C."/>
            <person name="Pinto D."/>
            <person name="Vollmers J."/>
            <person name="Rivas-Marin E."/>
            <person name="Kohn T."/>
            <person name="Peeters S.H."/>
            <person name="Heuer A."/>
            <person name="Rast P."/>
            <person name="Oberbeckmann S."/>
            <person name="Bunk B."/>
            <person name="Jeske O."/>
            <person name="Meyerdierks A."/>
            <person name="Storesund J.E."/>
            <person name="Kallscheuer N."/>
            <person name="Luecker S."/>
            <person name="Lage O.M."/>
            <person name="Pohl T."/>
            <person name="Merkel B.J."/>
            <person name="Hornburger P."/>
            <person name="Mueller R.-W."/>
            <person name="Bruemmer F."/>
            <person name="Labrenz M."/>
            <person name="Spormann A.M."/>
            <person name="Op den Camp H."/>
            <person name="Overmann J."/>
            <person name="Amann R."/>
            <person name="Jetten M.S.M."/>
            <person name="Mascher T."/>
            <person name="Medema M.H."/>
            <person name="Devos D.P."/>
            <person name="Kaster A.-K."/>
            <person name="Ovreas L."/>
            <person name="Rohde M."/>
            <person name="Galperin M.Y."/>
            <person name="Jogler C."/>
        </authorList>
    </citation>
    <scope>NUCLEOTIDE SEQUENCE [LARGE SCALE GENOMIC DNA]</scope>
    <source>
        <strain evidence="5 6">V144</strain>
    </source>
</reference>
<evidence type="ECO:0000259" key="4">
    <source>
        <dbReference type="PROSITE" id="PS01124"/>
    </source>
</evidence>
<keyword evidence="1" id="KW-0805">Transcription regulation</keyword>
<dbReference type="InterPro" id="IPR018060">
    <property type="entry name" value="HTH_AraC"/>
</dbReference>
<dbReference type="Pfam" id="PF20240">
    <property type="entry name" value="DUF6597"/>
    <property type="match status" value="1"/>
</dbReference>
<dbReference type="EMBL" id="CP037920">
    <property type="protein sequence ID" value="QDT96800.1"/>
    <property type="molecule type" value="Genomic_DNA"/>
</dbReference>
<gene>
    <name evidence="5" type="ORF">V144x_22580</name>
</gene>
<dbReference type="InterPro" id="IPR050204">
    <property type="entry name" value="AraC_XylS_family_regulators"/>
</dbReference>
<sequence length="273" mass="30898">MIELCTNLRKPLDQFVDCLWYSDGESRSHKKERLLPTGTVELVFKLKEDRALRIFDNARDTTGRCFSRAVVSGAYSHHFALDTSEPSPTVGAHFRPGGASLILGVPLSELMDQHCGLEELWGRQAVEVWERLMEAPSTTSRFSVLEQVLLDRLTQPSHDYPAIMSAIQQFSASSAMVGVREVSDSMGYPAKRFIRLFHDYAGLTPKLFGRIQRFQSVLDQIVAGKPLKWASIALDCGYYDQSHLIRDFRAFSGVTPEEYQPIEADRKNHMILE</sequence>
<evidence type="ECO:0000256" key="1">
    <source>
        <dbReference type="ARBA" id="ARBA00023015"/>
    </source>
</evidence>
<feature type="domain" description="HTH araC/xylS-type" evidence="4">
    <location>
        <begin position="161"/>
        <end position="262"/>
    </location>
</feature>
<keyword evidence="2" id="KW-0238">DNA-binding</keyword>
<evidence type="ECO:0000313" key="6">
    <source>
        <dbReference type="Proteomes" id="UP000318704"/>
    </source>
</evidence>
<dbReference type="Proteomes" id="UP000318704">
    <property type="component" value="Chromosome"/>
</dbReference>
<dbReference type="Pfam" id="PF12833">
    <property type="entry name" value="HTH_18"/>
    <property type="match status" value="1"/>
</dbReference>